<protein>
    <submittedName>
        <fullName evidence="2">Uncharacterized protein</fullName>
    </submittedName>
</protein>
<proteinExistence type="predicted"/>
<reference evidence="2 3" key="2">
    <citation type="journal article" date="2016" name="Genome Announc.">
        <title>Permanent Draft Genome Sequences for Two Variants of Frankia sp. Strain CpI1, the First Frankia Strain Isolated from Root Nodules of Comptonia peregrina.</title>
        <authorList>
            <person name="Oshone R."/>
            <person name="Hurst S.G.IV."/>
            <person name="Abebe-Akele F."/>
            <person name="Simpson S."/>
            <person name="Morris K."/>
            <person name="Thomas W.K."/>
            <person name="Tisa L.S."/>
        </authorList>
    </citation>
    <scope>NUCLEOTIDE SEQUENCE [LARGE SCALE GENOMIC DNA]</scope>
    <source>
        <strain evidence="3">CpI1-S</strain>
    </source>
</reference>
<dbReference type="EMBL" id="JYFN01000004">
    <property type="protein sequence ID" value="KJE24744.1"/>
    <property type="molecule type" value="Genomic_DNA"/>
</dbReference>
<gene>
    <name evidence="2" type="ORF">FF36_00747</name>
</gene>
<evidence type="ECO:0000313" key="2">
    <source>
        <dbReference type="EMBL" id="KJE24744.1"/>
    </source>
</evidence>
<accession>A0A0D8BLA6</accession>
<keyword evidence="3" id="KW-1185">Reference proteome</keyword>
<dbReference type="AlphaFoldDB" id="A0A0D8BLA6"/>
<evidence type="ECO:0000313" key="3">
    <source>
        <dbReference type="Proteomes" id="UP000032545"/>
    </source>
</evidence>
<reference evidence="3" key="1">
    <citation type="submission" date="2015-02" db="EMBL/GenBank/DDBJ databases">
        <title>Draft Genome of Frankia sp. CpI1-S.</title>
        <authorList>
            <person name="Oshone R.T."/>
            <person name="Ngom M."/>
            <person name="Ghodhbane-Gtari F."/>
            <person name="Gtari M."/>
            <person name="Morris K."/>
            <person name="Thomas K."/>
            <person name="Sen A."/>
            <person name="Tisa L.S."/>
        </authorList>
    </citation>
    <scope>NUCLEOTIDE SEQUENCE [LARGE SCALE GENOMIC DNA]</scope>
    <source>
        <strain evidence="3">CpI1-S</strain>
    </source>
</reference>
<feature type="region of interest" description="Disordered" evidence="1">
    <location>
        <begin position="122"/>
        <end position="152"/>
    </location>
</feature>
<name>A0A0D8BLA6_9ACTN</name>
<dbReference type="PATRIC" id="fig|1502723.3.peg.3320"/>
<feature type="region of interest" description="Disordered" evidence="1">
    <location>
        <begin position="175"/>
        <end position="228"/>
    </location>
</feature>
<sequence>MAFDPARLHTLAAAVRSAGEALHTGARIVAHALAQVGGPAGWAARLARLGDELDADAAMLRRRLALAEGADDAGRSLLPSAAIIAPAVQHSRSLLDNHPGLATQPGPAAQPVIATGSLHGAVIRPDSDADADADADDGARPSDGAGPGADTAAGFGAVPVAGGGPAARAAGRTAARSLLSGGSPAGADDAAGRPAGSAGRPARANGAGAGRRLGSPGGHAPGGGDAPAASLREAVSALRTRGRDPDFVAGFYDALGPAGLARLLAGVAGRSRGPMVNRPAPPSGVNRRDAEEILGRTFAAYSRGRTLDDSWLGRFNTRGRHDRAETVLLTPLLTAGRIDGALLDRLGRLAFGPGSGPAVRRAPADGQVAGVLRNATADRGYRVALLAAIAGEPGLAARFATRYVKAVLAGAAVADLDLPVAVGLDDATARAWSGLLAAAGGPAARRADPRGSADFVARLAGAVHAADGPALPPHLRAAFVPALHTYLEEMYDAVTAVVPGPVSPATTASAARQVPVAAWRALLRESLRGGALAGMLGRDAAAYAIGVDERVAGRTRGWNAGAGGYPSSPRALGYLRGARAQAFFTDALGDAADAVLREHADAGSAHRRRQAVILDLLGTVVTSIDPTDPVATFTHLGVGITVDMVEALVRQRYRDVSTTRPAWILARLREASRLGSGWAAAYEASARQLWARRGEDPLRPITVTDSDGRRRVYTGDPRVDGYITGPTTDFLDATGDPRPSAAMTPAQRGAYLAWLESPALVANNDRLPVLAGAAALGETRVPPDEALRPSG</sequence>
<evidence type="ECO:0000256" key="1">
    <source>
        <dbReference type="SAM" id="MobiDB-lite"/>
    </source>
</evidence>
<dbReference type="Proteomes" id="UP000032545">
    <property type="component" value="Unassembled WGS sequence"/>
</dbReference>
<organism evidence="2 3">
    <name type="scientific">Frankia torreyi</name>
    <dbReference type="NCBI Taxonomy" id="1856"/>
    <lineage>
        <taxon>Bacteria</taxon>
        <taxon>Bacillati</taxon>
        <taxon>Actinomycetota</taxon>
        <taxon>Actinomycetes</taxon>
        <taxon>Frankiales</taxon>
        <taxon>Frankiaceae</taxon>
        <taxon>Frankia</taxon>
    </lineage>
</organism>
<feature type="compositionally biased region" description="Low complexity" evidence="1">
    <location>
        <begin position="175"/>
        <end position="206"/>
    </location>
</feature>
<feature type="compositionally biased region" description="Low complexity" evidence="1">
    <location>
        <begin position="141"/>
        <end position="152"/>
    </location>
</feature>
<feature type="compositionally biased region" description="Gly residues" evidence="1">
    <location>
        <begin position="207"/>
        <end position="225"/>
    </location>
</feature>
<comment type="caution">
    <text evidence="2">The sequence shown here is derived from an EMBL/GenBank/DDBJ whole genome shotgun (WGS) entry which is preliminary data.</text>
</comment>